<dbReference type="PANTHER" id="PTHR44846">
    <property type="entry name" value="MANNOSYL-D-GLYCERATE TRANSPORT/METABOLISM SYSTEM REPRESSOR MNGR-RELATED"/>
    <property type="match status" value="1"/>
</dbReference>
<organism evidence="5 6">
    <name type="scientific">Dactylosporangium siamense</name>
    <dbReference type="NCBI Taxonomy" id="685454"/>
    <lineage>
        <taxon>Bacteria</taxon>
        <taxon>Bacillati</taxon>
        <taxon>Actinomycetota</taxon>
        <taxon>Actinomycetes</taxon>
        <taxon>Micromonosporales</taxon>
        <taxon>Micromonosporaceae</taxon>
        <taxon>Dactylosporangium</taxon>
    </lineage>
</organism>
<dbReference type="InterPro" id="IPR036388">
    <property type="entry name" value="WH-like_DNA-bd_sf"/>
</dbReference>
<evidence type="ECO:0000256" key="2">
    <source>
        <dbReference type="ARBA" id="ARBA00023125"/>
    </source>
</evidence>
<protein>
    <recommendedName>
        <fullName evidence="4">HTH gntR-type domain-containing protein</fullName>
    </recommendedName>
</protein>
<dbReference type="InterPro" id="IPR050679">
    <property type="entry name" value="Bact_HTH_transcr_reg"/>
</dbReference>
<dbReference type="PROSITE" id="PS50949">
    <property type="entry name" value="HTH_GNTR"/>
    <property type="match status" value="1"/>
</dbReference>
<dbReference type="Gene3D" id="1.10.10.10">
    <property type="entry name" value="Winged helix-like DNA-binding domain superfamily/Winged helix DNA-binding domain"/>
    <property type="match status" value="1"/>
</dbReference>
<dbReference type="SMART" id="SM00345">
    <property type="entry name" value="HTH_GNTR"/>
    <property type="match status" value="1"/>
</dbReference>
<evidence type="ECO:0000313" key="5">
    <source>
        <dbReference type="EMBL" id="GIG51955.1"/>
    </source>
</evidence>
<dbReference type="GO" id="GO:0003700">
    <property type="term" value="F:DNA-binding transcription factor activity"/>
    <property type="evidence" value="ECO:0007669"/>
    <property type="project" value="InterPro"/>
</dbReference>
<dbReference type="PRINTS" id="PR00035">
    <property type="entry name" value="HTHGNTR"/>
</dbReference>
<dbReference type="InterPro" id="IPR000524">
    <property type="entry name" value="Tscrpt_reg_HTH_GntR"/>
</dbReference>
<dbReference type="GO" id="GO:0003677">
    <property type="term" value="F:DNA binding"/>
    <property type="evidence" value="ECO:0007669"/>
    <property type="project" value="UniProtKB-KW"/>
</dbReference>
<dbReference type="Pfam" id="PF00392">
    <property type="entry name" value="GntR"/>
    <property type="match status" value="1"/>
</dbReference>
<comment type="caution">
    <text evidence="5">The sequence shown here is derived from an EMBL/GenBank/DDBJ whole genome shotgun (WGS) entry which is preliminary data.</text>
</comment>
<feature type="domain" description="HTH gntR-type" evidence="4">
    <location>
        <begin position="17"/>
        <end position="85"/>
    </location>
</feature>
<evidence type="ECO:0000256" key="3">
    <source>
        <dbReference type="ARBA" id="ARBA00023163"/>
    </source>
</evidence>
<dbReference type="PANTHER" id="PTHR44846:SF1">
    <property type="entry name" value="MANNOSYL-D-GLYCERATE TRANSPORT_METABOLISM SYSTEM REPRESSOR MNGR-RELATED"/>
    <property type="match status" value="1"/>
</dbReference>
<dbReference type="AlphaFoldDB" id="A0A919UHV5"/>
<keyword evidence="6" id="KW-1185">Reference proteome</keyword>
<keyword evidence="2" id="KW-0238">DNA-binding</keyword>
<proteinExistence type="predicted"/>
<dbReference type="CDD" id="cd07377">
    <property type="entry name" value="WHTH_GntR"/>
    <property type="match status" value="1"/>
</dbReference>
<dbReference type="SUPFAM" id="SSF46785">
    <property type="entry name" value="Winged helix' DNA-binding domain"/>
    <property type="match status" value="1"/>
</dbReference>
<dbReference type="GO" id="GO:0045892">
    <property type="term" value="P:negative regulation of DNA-templated transcription"/>
    <property type="evidence" value="ECO:0007669"/>
    <property type="project" value="TreeGrafter"/>
</dbReference>
<reference evidence="5" key="1">
    <citation type="submission" date="2021-01" db="EMBL/GenBank/DDBJ databases">
        <title>Whole genome shotgun sequence of Dactylosporangium siamense NBRC 106093.</title>
        <authorList>
            <person name="Komaki H."/>
            <person name="Tamura T."/>
        </authorList>
    </citation>
    <scope>NUCLEOTIDE SEQUENCE</scope>
    <source>
        <strain evidence="5">NBRC 106093</strain>
    </source>
</reference>
<evidence type="ECO:0000313" key="6">
    <source>
        <dbReference type="Proteomes" id="UP000660611"/>
    </source>
</evidence>
<accession>A0A919UHV5</accession>
<keyword evidence="3" id="KW-0804">Transcription</keyword>
<evidence type="ECO:0000259" key="4">
    <source>
        <dbReference type="PROSITE" id="PS50949"/>
    </source>
</evidence>
<evidence type="ECO:0000256" key="1">
    <source>
        <dbReference type="ARBA" id="ARBA00023015"/>
    </source>
</evidence>
<dbReference type="InterPro" id="IPR036390">
    <property type="entry name" value="WH_DNA-bd_sf"/>
</dbReference>
<dbReference type="Proteomes" id="UP000660611">
    <property type="component" value="Unassembled WGS sequence"/>
</dbReference>
<dbReference type="EMBL" id="BONQ01000166">
    <property type="protein sequence ID" value="GIG51955.1"/>
    <property type="molecule type" value="Genomic_DNA"/>
</dbReference>
<gene>
    <name evidence="5" type="ORF">Dsi01nite_099960</name>
</gene>
<keyword evidence="1" id="KW-0805">Transcription regulation</keyword>
<sequence length="90" mass="9983">MSLHIYLAGMVDPDGPIPVYVQIADIIQQRIEAGELQPNRPIPSELALQQEFGVARGTARRAVELLRDRGLVFTVPQRGTFVVDGPPRHQ</sequence>
<name>A0A919UHV5_9ACTN</name>